<evidence type="ECO:0008006" key="3">
    <source>
        <dbReference type="Google" id="ProtNLM"/>
    </source>
</evidence>
<protein>
    <recommendedName>
        <fullName evidence="3">ACR</fullName>
    </recommendedName>
</protein>
<evidence type="ECO:0000313" key="1">
    <source>
        <dbReference type="EMBL" id="SLN65524.1"/>
    </source>
</evidence>
<dbReference type="InterPro" id="IPR038695">
    <property type="entry name" value="Saro_0823-like_sf"/>
</dbReference>
<dbReference type="PANTHER" id="PTHR37953">
    <property type="entry name" value="UPF0127 PROTEIN MJ1496"/>
    <property type="match status" value="1"/>
</dbReference>
<dbReference type="EMBL" id="FWFS01000012">
    <property type="protein sequence ID" value="SLN65524.1"/>
    <property type="molecule type" value="Genomic_DNA"/>
</dbReference>
<organism evidence="1 2">
    <name type="scientific">Aquimixticola soesokkakensis</name>
    <dbReference type="NCBI Taxonomy" id="1519096"/>
    <lineage>
        <taxon>Bacteria</taxon>
        <taxon>Pseudomonadati</taxon>
        <taxon>Pseudomonadota</taxon>
        <taxon>Alphaproteobacteria</taxon>
        <taxon>Rhodobacterales</taxon>
        <taxon>Paracoccaceae</taxon>
        <taxon>Aquimixticola</taxon>
    </lineage>
</organism>
<dbReference type="Proteomes" id="UP000193862">
    <property type="component" value="Unassembled WGS sequence"/>
</dbReference>
<proteinExistence type="predicted"/>
<dbReference type="Pfam" id="PF02643">
    <property type="entry name" value="DUF192"/>
    <property type="match status" value="1"/>
</dbReference>
<gene>
    <name evidence="1" type="ORF">AQS8620_03030</name>
</gene>
<accession>A0A1Y5TMM3</accession>
<keyword evidence="2" id="KW-1185">Reference proteome</keyword>
<dbReference type="Gene3D" id="2.60.120.1140">
    <property type="entry name" value="Protein of unknown function DUF192"/>
    <property type="match status" value="1"/>
</dbReference>
<dbReference type="InterPro" id="IPR003795">
    <property type="entry name" value="DUF192"/>
</dbReference>
<name>A0A1Y5TMM3_9RHOB</name>
<reference evidence="1 2" key="1">
    <citation type="submission" date="2017-03" db="EMBL/GenBank/DDBJ databases">
        <authorList>
            <person name="Afonso C.L."/>
            <person name="Miller P.J."/>
            <person name="Scott M.A."/>
            <person name="Spackman E."/>
            <person name="Goraichik I."/>
            <person name="Dimitrov K.M."/>
            <person name="Suarez D.L."/>
            <person name="Swayne D.E."/>
        </authorList>
    </citation>
    <scope>NUCLEOTIDE SEQUENCE [LARGE SCALE GENOMIC DNA]</scope>
    <source>
        <strain evidence="1 2">CECT 8620</strain>
    </source>
</reference>
<dbReference type="PANTHER" id="PTHR37953:SF1">
    <property type="entry name" value="UPF0127 PROTEIN MJ1496"/>
    <property type="match status" value="1"/>
</dbReference>
<sequence>MGYGAARRRTVSIGGQGSRAARRSARAALMGNAPRRAALWCGFMCVALFAARPAFALDCALDRVELRGDFGALSFQIEIADDASERAQGLMNRDSLARGAGMLFLYQTPQRVAFWMENTLIPLDMIFVDAAGVITRIHENAVPLDRTPIAGGDSVRAVLEINAGLSQRYGFAVGDELHHPAFGPTAAWPCT</sequence>
<evidence type="ECO:0000313" key="2">
    <source>
        <dbReference type="Proteomes" id="UP000193862"/>
    </source>
</evidence>
<dbReference type="AlphaFoldDB" id="A0A1Y5TMM3"/>